<evidence type="ECO:0000313" key="2">
    <source>
        <dbReference type="Proteomes" id="UP001058273"/>
    </source>
</evidence>
<dbReference type="EMBL" id="CP102451">
    <property type="protein sequence ID" value="UUV99218.1"/>
    <property type="molecule type" value="Genomic_DNA"/>
</dbReference>
<gene>
    <name evidence="1" type="ORF">G314FT_13790</name>
</gene>
<proteinExistence type="predicted"/>
<reference evidence="1" key="2">
    <citation type="submission" date="2022-08" db="EMBL/GenBank/DDBJ databases">
        <authorList>
            <person name="Poehlein A."/>
            <person name="Guzman J."/>
            <person name="Daniel R."/>
            <person name="Vilcinskas A."/>
        </authorList>
    </citation>
    <scope>NUCLEOTIDE SEQUENCE</scope>
    <source>
        <strain evidence="1">G314FT</strain>
    </source>
</reference>
<dbReference type="RefSeq" id="WP_257699817.1">
    <property type="nucleotide sequence ID" value="NZ_CP102451.1"/>
</dbReference>
<accession>A0ABY5P0R1</accession>
<organism evidence="1 2">
    <name type="scientific">Vagococcus luciliae</name>
    <dbReference type="NCBI Taxonomy" id="2920380"/>
    <lineage>
        <taxon>Bacteria</taxon>
        <taxon>Bacillati</taxon>
        <taxon>Bacillota</taxon>
        <taxon>Bacilli</taxon>
        <taxon>Lactobacillales</taxon>
        <taxon>Enterococcaceae</taxon>
        <taxon>Vagococcus</taxon>
    </lineage>
</organism>
<evidence type="ECO:0000313" key="1">
    <source>
        <dbReference type="EMBL" id="UUV99218.1"/>
    </source>
</evidence>
<keyword evidence="2" id="KW-1185">Reference proteome</keyword>
<protein>
    <recommendedName>
        <fullName evidence="3">DUF2187 domain-containing protein</fullName>
    </recommendedName>
</protein>
<name>A0ABY5P0R1_9ENTE</name>
<dbReference type="Proteomes" id="UP001058273">
    <property type="component" value="Chromosome"/>
</dbReference>
<sequence length="72" mass="8277">MSKGLVSIGSIIDYPTVHEKHVIGKVELILKNTIVVRDRFEDTHLVLIKTLEEDGVTVDDETYVYKNRYSRS</sequence>
<evidence type="ECO:0008006" key="3">
    <source>
        <dbReference type="Google" id="ProtNLM"/>
    </source>
</evidence>
<reference evidence="1" key="1">
    <citation type="submission" date="2022-08" db="EMBL/GenBank/DDBJ databases">
        <title>Genome sequence of Vagococcus luciliae DSM 112651.</title>
        <authorList>
            <person name="Juan G."/>
            <person name="Anja P."/>
            <person name="Rolf D."/>
            <person name="Kampfer P."/>
            <person name="Vilcinskas A."/>
        </authorList>
    </citation>
    <scope>NUCLEOTIDE SEQUENCE</scope>
    <source>
        <strain evidence="1">G314FT</strain>
    </source>
</reference>